<dbReference type="EMBL" id="BMHV01000007">
    <property type="protein sequence ID" value="GGF60211.1"/>
    <property type="molecule type" value="Genomic_DNA"/>
</dbReference>
<protein>
    <submittedName>
        <fullName evidence="9">Cell division protein DedD</fullName>
    </submittedName>
</protein>
<dbReference type="GO" id="GO:0005737">
    <property type="term" value="C:cytoplasm"/>
    <property type="evidence" value="ECO:0007669"/>
    <property type="project" value="TreeGrafter"/>
</dbReference>
<evidence type="ECO:0000256" key="5">
    <source>
        <dbReference type="ARBA" id="ARBA00022833"/>
    </source>
</evidence>
<keyword evidence="9" id="KW-0131">Cell cycle</keyword>
<dbReference type="PIRSF" id="PIRSF006019">
    <property type="entry name" value="dCMP_deaminase"/>
    <property type="match status" value="1"/>
</dbReference>
<feature type="domain" description="CMP/dCMP-type deaminase" evidence="8">
    <location>
        <begin position="5"/>
        <end position="139"/>
    </location>
</feature>
<sequence>MAGNKWNARGIEVARTVAKWSKDKSTQVGAVVMMEDGTPLTFAYNGFARGVNDDVECRHERPEKYKWTSHAEENAIANMARIGATAFGATLYVTHFPCAGCARKIIQAGIARVVVDGSSMTDDFKSRWEEDMTVSREMFGEGGVEVLVV</sequence>
<name>A0A917F8M0_9PROT</name>
<dbReference type="InterPro" id="IPR016192">
    <property type="entry name" value="APOBEC/CMP_deaminase_Zn-bd"/>
</dbReference>
<dbReference type="GO" id="GO:0006220">
    <property type="term" value="P:pyrimidine nucleotide metabolic process"/>
    <property type="evidence" value="ECO:0007669"/>
    <property type="project" value="InterPro"/>
</dbReference>
<gene>
    <name evidence="9" type="ORF">GCM10011332_12390</name>
</gene>
<evidence type="ECO:0000256" key="7">
    <source>
        <dbReference type="PIRSR" id="PIRSR006019-2"/>
    </source>
</evidence>
<evidence type="ECO:0000259" key="8">
    <source>
        <dbReference type="PROSITE" id="PS51747"/>
    </source>
</evidence>
<dbReference type="InterPro" id="IPR016193">
    <property type="entry name" value="Cytidine_deaminase-like"/>
</dbReference>
<comment type="cofactor">
    <cofactor evidence="1 7">
        <name>Zn(2+)</name>
        <dbReference type="ChEBI" id="CHEBI:29105"/>
    </cofactor>
</comment>
<accession>A0A917F8M0</accession>
<evidence type="ECO:0000256" key="3">
    <source>
        <dbReference type="ARBA" id="ARBA00022723"/>
    </source>
</evidence>
<dbReference type="GO" id="GO:0051301">
    <property type="term" value="P:cell division"/>
    <property type="evidence" value="ECO:0007669"/>
    <property type="project" value="UniProtKB-KW"/>
</dbReference>
<dbReference type="SUPFAM" id="SSF53927">
    <property type="entry name" value="Cytidine deaminase-like"/>
    <property type="match status" value="1"/>
</dbReference>
<evidence type="ECO:0000256" key="4">
    <source>
        <dbReference type="ARBA" id="ARBA00022801"/>
    </source>
</evidence>
<dbReference type="RefSeq" id="WP_188662873.1">
    <property type="nucleotide sequence ID" value="NZ_BMHV01000007.1"/>
</dbReference>
<dbReference type="PROSITE" id="PS00903">
    <property type="entry name" value="CYT_DCMP_DEAMINASES_1"/>
    <property type="match status" value="1"/>
</dbReference>
<keyword evidence="5 7" id="KW-0862">Zinc</keyword>
<dbReference type="Proteomes" id="UP000632498">
    <property type="component" value="Unassembled WGS sequence"/>
</dbReference>
<evidence type="ECO:0000256" key="6">
    <source>
        <dbReference type="PIRSR" id="PIRSR006019-1"/>
    </source>
</evidence>
<reference evidence="9" key="2">
    <citation type="submission" date="2020-09" db="EMBL/GenBank/DDBJ databases">
        <authorList>
            <person name="Sun Q."/>
            <person name="Zhou Y."/>
        </authorList>
    </citation>
    <scope>NUCLEOTIDE SEQUENCE</scope>
    <source>
        <strain evidence="9">CGMCC 1.15254</strain>
    </source>
</reference>
<evidence type="ECO:0000256" key="1">
    <source>
        <dbReference type="ARBA" id="ARBA00001947"/>
    </source>
</evidence>
<proteinExistence type="inferred from homology"/>
<feature type="active site" description="Proton donor" evidence="6">
    <location>
        <position position="72"/>
    </location>
</feature>
<evidence type="ECO:0000313" key="10">
    <source>
        <dbReference type="Proteomes" id="UP000632498"/>
    </source>
</evidence>
<feature type="binding site" evidence="7">
    <location>
        <position position="98"/>
    </location>
    <ligand>
        <name>Zn(2+)</name>
        <dbReference type="ChEBI" id="CHEBI:29105"/>
        <note>catalytic</note>
    </ligand>
</feature>
<dbReference type="PANTHER" id="PTHR11086:SF18">
    <property type="entry name" value="DEOXYCYTIDYLATE DEAMINASE"/>
    <property type="match status" value="1"/>
</dbReference>
<dbReference type="PROSITE" id="PS51747">
    <property type="entry name" value="CYT_DCMP_DEAMINASES_2"/>
    <property type="match status" value="1"/>
</dbReference>
<feature type="binding site" evidence="7">
    <location>
        <position position="101"/>
    </location>
    <ligand>
        <name>Zn(2+)</name>
        <dbReference type="ChEBI" id="CHEBI:29105"/>
        <note>catalytic</note>
    </ligand>
</feature>
<dbReference type="GO" id="GO:0008270">
    <property type="term" value="F:zinc ion binding"/>
    <property type="evidence" value="ECO:0007669"/>
    <property type="project" value="InterPro"/>
</dbReference>
<keyword evidence="10" id="KW-1185">Reference proteome</keyword>
<dbReference type="AlphaFoldDB" id="A0A917F8M0"/>
<dbReference type="InterPro" id="IPR016473">
    <property type="entry name" value="dCMP_deaminase"/>
</dbReference>
<evidence type="ECO:0000313" key="9">
    <source>
        <dbReference type="EMBL" id="GGF60211.1"/>
    </source>
</evidence>
<keyword evidence="4" id="KW-0378">Hydrolase</keyword>
<keyword evidence="3 7" id="KW-0479">Metal-binding</keyword>
<comment type="caution">
    <text evidence="9">The sequence shown here is derived from an EMBL/GenBank/DDBJ whole genome shotgun (WGS) entry which is preliminary data.</text>
</comment>
<comment type="similarity">
    <text evidence="2">Belongs to the cytidine and deoxycytidylate deaminase family.</text>
</comment>
<dbReference type="CDD" id="cd01286">
    <property type="entry name" value="deoxycytidylate_deaminase"/>
    <property type="match status" value="1"/>
</dbReference>
<dbReference type="GO" id="GO:0004132">
    <property type="term" value="F:dCMP deaminase activity"/>
    <property type="evidence" value="ECO:0007669"/>
    <property type="project" value="InterPro"/>
</dbReference>
<dbReference type="InterPro" id="IPR015517">
    <property type="entry name" value="dCMP_deaminase-rel"/>
</dbReference>
<dbReference type="InterPro" id="IPR002125">
    <property type="entry name" value="CMP_dCMP_dom"/>
</dbReference>
<organism evidence="9 10">
    <name type="scientific">Terasakiella brassicae</name>
    <dbReference type="NCBI Taxonomy" id="1634917"/>
    <lineage>
        <taxon>Bacteria</taxon>
        <taxon>Pseudomonadati</taxon>
        <taxon>Pseudomonadota</taxon>
        <taxon>Alphaproteobacteria</taxon>
        <taxon>Rhodospirillales</taxon>
        <taxon>Terasakiellaceae</taxon>
        <taxon>Terasakiella</taxon>
    </lineage>
</organism>
<dbReference type="PANTHER" id="PTHR11086">
    <property type="entry name" value="DEOXYCYTIDYLATE DEAMINASE-RELATED"/>
    <property type="match status" value="1"/>
</dbReference>
<reference evidence="9" key="1">
    <citation type="journal article" date="2014" name="Int. J. Syst. Evol. Microbiol.">
        <title>Complete genome sequence of Corynebacterium casei LMG S-19264T (=DSM 44701T), isolated from a smear-ripened cheese.</title>
        <authorList>
            <consortium name="US DOE Joint Genome Institute (JGI-PGF)"/>
            <person name="Walter F."/>
            <person name="Albersmeier A."/>
            <person name="Kalinowski J."/>
            <person name="Ruckert C."/>
        </authorList>
    </citation>
    <scope>NUCLEOTIDE SEQUENCE</scope>
    <source>
        <strain evidence="9">CGMCC 1.15254</strain>
    </source>
</reference>
<keyword evidence="9" id="KW-0132">Cell division</keyword>
<dbReference type="Gene3D" id="3.40.140.10">
    <property type="entry name" value="Cytidine Deaminase, domain 2"/>
    <property type="match status" value="1"/>
</dbReference>
<evidence type="ECO:0000256" key="2">
    <source>
        <dbReference type="ARBA" id="ARBA00006576"/>
    </source>
</evidence>
<feature type="binding site" evidence="7">
    <location>
        <position position="70"/>
    </location>
    <ligand>
        <name>Zn(2+)</name>
        <dbReference type="ChEBI" id="CHEBI:29105"/>
        <note>catalytic</note>
    </ligand>
</feature>
<dbReference type="Pfam" id="PF00383">
    <property type="entry name" value="dCMP_cyt_deam_1"/>
    <property type="match status" value="1"/>
</dbReference>
<dbReference type="InterPro" id="IPR035105">
    <property type="entry name" value="Deoxycytidylate_deaminase_dom"/>
</dbReference>